<evidence type="ECO:0000313" key="1">
    <source>
        <dbReference type="EMBL" id="EFB75612.1"/>
    </source>
</evidence>
<dbReference type="HOGENOM" id="CLU_2588386_0_0_9"/>
<dbReference type="Proteomes" id="UP000003438">
    <property type="component" value="Unassembled WGS sequence"/>
</dbReference>
<reference evidence="1" key="1">
    <citation type="submission" date="2009-12" db="EMBL/GenBank/DDBJ databases">
        <authorList>
            <person name="Weinstock G."/>
            <person name="Sodergren E."/>
            <person name="Clifton S."/>
            <person name="Fulton L."/>
            <person name="Fulton B."/>
            <person name="Courtney L."/>
            <person name="Fronick C."/>
            <person name="Harrison M."/>
            <person name="Strong C."/>
            <person name="Farmer C."/>
            <person name="Delahaunty K."/>
            <person name="Markovic C."/>
            <person name="Hall O."/>
            <person name="Minx P."/>
            <person name="Tomlinson C."/>
            <person name="Mitreva M."/>
            <person name="Nelson J."/>
            <person name="Hou S."/>
            <person name="Wollam A."/>
            <person name="Pepin K.H."/>
            <person name="Johnson M."/>
            <person name="Bhonagiri V."/>
            <person name="Nash W.E."/>
            <person name="Warren W."/>
            <person name="Chinwalla A."/>
            <person name="Mardis E.R."/>
            <person name="Wilson R.K."/>
        </authorList>
    </citation>
    <scope>NUCLEOTIDE SEQUENCE [LARGE SCALE GENOMIC DNA]</scope>
    <source>
        <strain evidence="1">DSM 15176</strain>
    </source>
</reference>
<evidence type="ECO:0000313" key="2">
    <source>
        <dbReference type="Proteomes" id="UP000003438"/>
    </source>
</evidence>
<comment type="caution">
    <text evidence="1">The sequence shown here is derived from an EMBL/GenBank/DDBJ whole genome shotgun (WGS) entry which is preliminary data.</text>
</comment>
<keyword evidence="2" id="KW-1185">Reference proteome</keyword>
<sequence length="80" mass="9226">MSGNTKIHLIIARGRLGRNAAGFVHPGASFCRKETVFWRICAFCASRAGHLAFCREIWYHTLQYAFTVLFAGRIKFQYRK</sequence>
<name>D1PPB6_9FIRM</name>
<protein>
    <submittedName>
        <fullName evidence="1">Uncharacterized protein</fullName>
    </submittedName>
</protein>
<gene>
    <name evidence="1" type="ORF">SUBVAR_06231</name>
</gene>
<accession>D1PPB6</accession>
<dbReference type="EMBL" id="ACBY02000025">
    <property type="protein sequence ID" value="EFB75612.1"/>
    <property type="molecule type" value="Genomic_DNA"/>
</dbReference>
<proteinExistence type="predicted"/>
<organism evidence="1 2">
    <name type="scientific">Subdoligranulum variabile DSM 15176</name>
    <dbReference type="NCBI Taxonomy" id="411471"/>
    <lineage>
        <taxon>Bacteria</taxon>
        <taxon>Bacillati</taxon>
        <taxon>Bacillota</taxon>
        <taxon>Clostridia</taxon>
        <taxon>Eubacteriales</taxon>
        <taxon>Oscillospiraceae</taxon>
        <taxon>Subdoligranulum</taxon>
    </lineage>
</organism>
<dbReference type="AlphaFoldDB" id="D1PPB6"/>
<dbReference type="STRING" id="411471.SUBVAR_06231"/>